<dbReference type="Proteomes" id="UP000266861">
    <property type="component" value="Unassembled WGS sequence"/>
</dbReference>
<name>A0A397IPL3_9GLOM</name>
<comment type="caution">
    <text evidence="2">The sequence shown here is derived from an EMBL/GenBank/DDBJ whole genome shotgun (WGS) entry which is preliminary data.</text>
</comment>
<protein>
    <submittedName>
        <fullName evidence="2">Uncharacterized protein</fullName>
    </submittedName>
</protein>
<organism evidence="2 3">
    <name type="scientific">Diversispora epigaea</name>
    <dbReference type="NCBI Taxonomy" id="1348612"/>
    <lineage>
        <taxon>Eukaryota</taxon>
        <taxon>Fungi</taxon>
        <taxon>Fungi incertae sedis</taxon>
        <taxon>Mucoromycota</taxon>
        <taxon>Glomeromycotina</taxon>
        <taxon>Glomeromycetes</taxon>
        <taxon>Diversisporales</taxon>
        <taxon>Diversisporaceae</taxon>
        <taxon>Diversispora</taxon>
    </lineage>
</organism>
<feature type="region of interest" description="Disordered" evidence="1">
    <location>
        <begin position="46"/>
        <end position="77"/>
    </location>
</feature>
<keyword evidence="3" id="KW-1185">Reference proteome</keyword>
<gene>
    <name evidence="2" type="ORF">Glove_202g92</name>
</gene>
<dbReference type="AlphaFoldDB" id="A0A397IPL3"/>
<reference evidence="2 3" key="1">
    <citation type="submission" date="2018-08" db="EMBL/GenBank/DDBJ databases">
        <title>Genome and evolution of the arbuscular mycorrhizal fungus Diversispora epigaea (formerly Glomus versiforme) and its bacterial endosymbionts.</title>
        <authorList>
            <person name="Sun X."/>
            <person name="Fei Z."/>
            <person name="Harrison M."/>
        </authorList>
    </citation>
    <scope>NUCLEOTIDE SEQUENCE [LARGE SCALE GENOMIC DNA]</scope>
    <source>
        <strain evidence="2 3">IT104</strain>
    </source>
</reference>
<evidence type="ECO:0000256" key="1">
    <source>
        <dbReference type="SAM" id="MobiDB-lite"/>
    </source>
</evidence>
<evidence type="ECO:0000313" key="3">
    <source>
        <dbReference type="Proteomes" id="UP000266861"/>
    </source>
</evidence>
<accession>A0A397IPL3</accession>
<evidence type="ECO:0000313" key="2">
    <source>
        <dbReference type="EMBL" id="RHZ76188.1"/>
    </source>
</evidence>
<proteinExistence type="predicted"/>
<sequence>MLMQIINYYSLRKIKNKEEKVSEESSQLRFQRKGKYLQVQEHNFEESAYTISQPQEHNSEESAYAISGSQEHNSEER</sequence>
<dbReference type="EMBL" id="PQFF01000189">
    <property type="protein sequence ID" value="RHZ76188.1"/>
    <property type="molecule type" value="Genomic_DNA"/>
</dbReference>